<sequence length="64" mass="7381">MSVINLLETIAPDVKVVFKDKQNKTIIKWKQGFDTKILDPTFKFKKILTLDPERADYITVIVGD</sequence>
<dbReference type="Pfam" id="PF06563">
    <property type="entry name" value="DUF1125"/>
    <property type="match status" value="1"/>
</dbReference>
<evidence type="ECO:0000313" key="2">
    <source>
        <dbReference type="Proteomes" id="UP001262817"/>
    </source>
</evidence>
<dbReference type="RefSeq" id="WP_311843067.1">
    <property type="nucleotide sequence ID" value="NZ_JARPXR010000009.1"/>
</dbReference>
<dbReference type="Proteomes" id="UP001262817">
    <property type="component" value="Unassembled WGS sequence"/>
</dbReference>
<proteinExistence type="predicted"/>
<dbReference type="InterPro" id="IPR009503">
    <property type="entry name" value="DUF1125"/>
</dbReference>
<name>A0AAJ2IW10_9LACT</name>
<gene>
    <name evidence="1" type="ORF">P7D17_08660</name>
</gene>
<organism evidence="1 2">
    <name type="scientific">Lactococcus petauri</name>
    <dbReference type="NCBI Taxonomy" id="1940789"/>
    <lineage>
        <taxon>Bacteria</taxon>
        <taxon>Bacillati</taxon>
        <taxon>Bacillota</taxon>
        <taxon>Bacilli</taxon>
        <taxon>Lactobacillales</taxon>
        <taxon>Streptococcaceae</taxon>
        <taxon>Lactococcus</taxon>
    </lineage>
</organism>
<dbReference type="AlphaFoldDB" id="A0AAJ2IW10"/>
<accession>A0AAJ2IW10</accession>
<dbReference type="EMBL" id="JARPXR010000009">
    <property type="protein sequence ID" value="MDT2584169.1"/>
    <property type="molecule type" value="Genomic_DNA"/>
</dbReference>
<evidence type="ECO:0000313" key="1">
    <source>
        <dbReference type="EMBL" id="MDT2584169.1"/>
    </source>
</evidence>
<reference evidence="1" key="1">
    <citation type="submission" date="2023-03" db="EMBL/GenBank/DDBJ databases">
        <authorList>
            <person name="Shen W."/>
            <person name="Cai J."/>
        </authorList>
    </citation>
    <scope>NUCLEOTIDE SEQUENCE</scope>
    <source>
        <strain evidence="1">P86-2</strain>
    </source>
</reference>
<comment type="caution">
    <text evidence="1">The sequence shown here is derived from an EMBL/GenBank/DDBJ whole genome shotgun (WGS) entry which is preliminary data.</text>
</comment>
<protein>
    <submittedName>
        <fullName evidence="1">Uncharacterized protein</fullName>
    </submittedName>
</protein>